<dbReference type="Proteomes" id="UP001162164">
    <property type="component" value="Unassembled WGS sequence"/>
</dbReference>
<evidence type="ECO:0000313" key="1">
    <source>
        <dbReference type="EMBL" id="KAJ8972725.1"/>
    </source>
</evidence>
<name>A0ABQ9J5G5_9CUCU</name>
<dbReference type="EMBL" id="JAPWTJ010001308">
    <property type="protein sequence ID" value="KAJ8972725.1"/>
    <property type="molecule type" value="Genomic_DNA"/>
</dbReference>
<accession>A0ABQ9J5G5</accession>
<evidence type="ECO:0000313" key="2">
    <source>
        <dbReference type="Proteomes" id="UP001162164"/>
    </source>
</evidence>
<organism evidence="1 2">
    <name type="scientific">Molorchus minor</name>
    <dbReference type="NCBI Taxonomy" id="1323400"/>
    <lineage>
        <taxon>Eukaryota</taxon>
        <taxon>Metazoa</taxon>
        <taxon>Ecdysozoa</taxon>
        <taxon>Arthropoda</taxon>
        <taxon>Hexapoda</taxon>
        <taxon>Insecta</taxon>
        <taxon>Pterygota</taxon>
        <taxon>Neoptera</taxon>
        <taxon>Endopterygota</taxon>
        <taxon>Coleoptera</taxon>
        <taxon>Polyphaga</taxon>
        <taxon>Cucujiformia</taxon>
        <taxon>Chrysomeloidea</taxon>
        <taxon>Cerambycidae</taxon>
        <taxon>Lamiinae</taxon>
        <taxon>Monochamini</taxon>
        <taxon>Molorchus</taxon>
    </lineage>
</organism>
<comment type="caution">
    <text evidence="1">The sequence shown here is derived from an EMBL/GenBank/DDBJ whole genome shotgun (WGS) entry which is preliminary data.</text>
</comment>
<reference evidence="1" key="1">
    <citation type="journal article" date="2023" name="Insect Mol. Biol.">
        <title>Genome sequencing provides insights into the evolution of gene families encoding plant cell wall-degrading enzymes in longhorned beetles.</title>
        <authorList>
            <person name="Shin N.R."/>
            <person name="Okamura Y."/>
            <person name="Kirsch R."/>
            <person name="Pauchet Y."/>
        </authorList>
    </citation>
    <scope>NUCLEOTIDE SEQUENCE</scope>
    <source>
        <strain evidence="1">MMC_N1</strain>
    </source>
</reference>
<keyword evidence="2" id="KW-1185">Reference proteome</keyword>
<gene>
    <name evidence="1" type="ORF">NQ317_000810</name>
</gene>
<proteinExistence type="predicted"/>
<sequence>MAVCCISISLEFDQGSTDLIHTMYNYDVTVFFPEFDNNASVNYGKYNSVFRHLENYVPHLISANCNCHVIRFVSAATTNGFKSSDACAIRNSRFCRPNLKL</sequence>
<protein>
    <submittedName>
        <fullName evidence="1">Uncharacterized protein</fullName>
    </submittedName>
</protein>